<keyword evidence="3" id="KW-1185">Reference proteome</keyword>
<gene>
    <name evidence="2" type="ORF">W97_05034</name>
</gene>
<evidence type="ECO:0000256" key="1">
    <source>
        <dbReference type="SAM" id="SignalP"/>
    </source>
</evidence>
<protein>
    <submittedName>
        <fullName evidence="2">Uncharacterized protein</fullName>
    </submittedName>
</protein>
<accession>R7YV38</accession>
<dbReference type="OrthoDB" id="10315589at2759"/>
<evidence type="ECO:0000313" key="3">
    <source>
        <dbReference type="Proteomes" id="UP000016924"/>
    </source>
</evidence>
<dbReference type="RefSeq" id="XP_007781112.1">
    <property type="nucleotide sequence ID" value="XM_007782922.1"/>
</dbReference>
<reference evidence="3" key="1">
    <citation type="submission" date="2012-06" db="EMBL/GenBank/DDBJ databases">
        <title>The genome sequence of Coniosporium apollinis CBS 100218.</title>
        <authorList>
            <consortium name="The Broad Institute Genome Sequencing Platform"/>
            <person name="Cuomo C."/>
            <person name="Gorbushina A."/>
            <person name="Noack S."/>
            <person name="Walker B."/>
            <person name="Young S.K."/>
            <person name="Zeng Q."/>
            <person name="Gargeya S."/>
            <person name="Fitzgerald M."/>
            <person name="Haas B."/>
            <person name="Abouelleil A."/>
            <person name="Alvarado L."/>
            <person name="Arachchi H.M."/>
            <person name="Berlin A.M."/>
            <person name="Chapman S.B."/>
            <person name="Goldberg J."/>
            <person name="Griggs A."/>
            <person name="Gujja S."/>
            <person name="Hansen M."/>
            <person name="Howarth C."/>
            <person name="Imamovic A."/>
            <person name="Larimer J."/>
            <person name="McCowan C."/>
            <person name="Montmayeur A."/>
            <person name="Murphy C."/>
            <person name="Neiman D."/>
            <person name="Pearson M."/>
            <person name="Priest M."/>
            <person name="Roberts A."/>
            <person name="Saif S."/>
            <person name="Shea T."/>
            <person name="Sisk P."/>
            <person name="Sykes S."/>
            <person name="Wortman J."/>
            <person name="Nusbaum C."/>
            <person name="Birren B."/>
        </authorList>
    </citation>
    <scope>NUCLEOTIDE SEQUENCE [LARGE SCALE GENOMIC DNA]</scope>
    <source>
        <strain evidence="3">CBS 100218</strain>
    </source>
</reference>
<sequence length="695" mass="76394">MDWLTVLLLLTALFSAPGSGTPVSLSGDLVGPVDIVLNKAAQPCPDGKLIFGWGNSTSKKTYVYYYGCLDPNVCYDVRKESNDDIRTAWPLYWDRECALFEHIGCNGIAMPILHPDLDEVRETKMKNIVSSYRCKLIPGWKKPPGTCPFWPNPPDENCPSPTLASRDYGAEGLEAYPDVEWVEDVPEAHRAGVAEPLQSVAAVGFAHAVRTVDAGVEYVKSVDLADLQKGDPLPCSDESYWRYPSDLLYVRYGLVRPLPPRHAMALILAACQLNQGQCYNMQLEANDSVWSFLPVIESYCVVYKLRDCAGHNYAIRYPGIFTAFDPNLDIKSYLCKKLDETIVVTTTIGEDTLEDDGVTTLASDSFVYGGDASDNVRNMARDLEARQIVCTWGRIPVRLCTDESCGTHCVFPYECTVVASLGEAMTDEATSSLSDMAANCYAYENEKCEGSGRKIDQEGYATMATGGQPSSFRCSSIPSEDLTHWLHKRQVSCGPPNVLVNICIDDLSCEVYCIPSSQCVNMSKAINNPANRFAAFGEAHYCQAFRDENCRQGKGVRIDPGSGRTDTTQLGGDFYSFRCDFTPPSETIQARDDGNTLDVSDTADSLAFDDTSSVPDTVDVAPPLEANDAIVLPASTGVAASAEQMCELHVSVCALSVCHTVCISRNVCYNITPHFNDKVDALWMRANNYYCHVYE</sequence>
<evidence type="ECO:0000313" key="2">
    <source>
        <dbReference type="EMBL" id="EON65795.1"/>
    </source>
</evidence>
<dbReference type="AlphaFoldDB" id="R7YV38"/>
<dbReference type="EMBL" id="JH767576">
    <property type="protein sequence ID" value="EON65795.1"/>
    <property type="molecule type" value="Genomic_DNA"/>
</dbReference>
<dbReference type="HOGENOM" id="CLU_396381_0_0_1"/>
<name>R7YV38_CONA1</name>
<proteinExistence type="predicted"/>
<feature type="signal peptide" evidence="1">
    <location>
        <begin position="1"/>
        <end position="20"/>
    </location>
</feature>
<organism evidence="2 3">
    <name type="scientific">Coniosporium apollinis (strain CBS 100218)</name>
    <name type="common">Rock-inhabiting black yeast</name>
    <dbReference type="NCBI Taxonomy" id="1168221"/>
    <lineage>
        <taxon>Eukaryota</taxon>
        <taxon>Fungi</taxon>
        <taxon>Dikarya</taxon>
        <taxon>Ascomycota</taxon>
        <taxon>Pezizomycotina</taxon>
        <taxon>Dothideomycetes</taxon>
        <taxon>Dothideomycetes incertae sedis</taxon>
        <taxon>Coniosporium</taxon>
    </lineage>
</organism>
<feature type="chain" id="PRO_5004450139" evidence="1">
    <location>
        <begin position="21"/>
        <end position="695"/>
    </location>
</feature>
<dbReference type="Proteomes" id="UP000016924">
    <property type="component" value="Unassembled WGS sequence"/>
</dbReference>
<keyword evidence="1" id="KW-0732">Signal</keyword>
<dbReference type="GeneID" id="19902345"/>